<proteinExistence type="predicted"/>
<dbReference type="EMBL" id="CAJMWZ010005147">
    <property type="protein sequence ID" value="CAE6501303.1"/>
    <property type="molecule type" value="Genomic_DNA"/>
</dbReference>
<name>A0A8H3CUV6_9AGAM</name>
<evidence type="ECO:0000313" key="3">
    <source>
        <dbReference type="Proteomes" id="UP000663850"/>
    </source>
</evidence>
<evidence type="ECO:0000313" key="2">
    <source>
        <dbReference type="EMBL" id="CAE6501303.1"/>
    </source>
</evidence>
<sequence length="106" mass="11649">MNLPLLAIPHFAGQGRLKICGTDIQCFKRRSPVGSDSPGRERCVYVGLEINQFEGCITRRNSQGDTSCANPHANPTHLQNEPPTPRNPTLWYAPPSLPLPTLLSKS</sequence>
<accession>A0A8H3CUV6</accession>
<dbReference type="AlphaFoldDB" id="A0A8H3CUV6"/>
<protein>
    <submittedName>
        <fullName evidence="2">Uncharacterized protein</fullName>
    </submittedName>
</protein>
<gene>
    <name evidence="2" type="ORF">RDB_LOCUS95480</name>
</gene>
<organism evidence="2 3">
    <name type="scientific">Rhizoctonia solani</name>
    <dbReference type="NCBI Taxonomy" id="456999"/>
    <lineage>
        <taxon>Eukaryota</taxon>
        <taxon>Fungi</taxon>
        <taxon>Dikarya</taxon>
        <taxon>Basidiomycota</taxon>
        <taxon>Agaricomycotina</taxon>
        <taxon>Agaricomycetes</taxon>
        <taxon>Cantharellales</taxon>
        <taxon>Ceratobasidiaceae</taxon>
        <taxon>Rhizoctonia</taxon>
    </lineage>
</organism>
<feature type="region of interest" description="Disordered" evidence="1">
    <location>
        <begin position="61"/>
        <end position="106"/>
    </location>
</feature>
<evidence type="ECO:0000256" key="1">
    <source>
        <dbReference type="SAM" id="MobiDB-lite"/>
    </source>
</evidence>
<dbReference type="Proteomes" id="UP000663850">
    <property type="component" value="Unassembled WGS sequence"/>
</dbReference>
<reference evidence="2" key="1">
    <citation type="submission" date="2021-01" db="EMBL/GenBank/DDBJ databases">
        <authorList>
            <person name="Kaushik A."/>
        </authorList>
    </citation>
    <scope>NUCLEOTIDE SEQUENCE</scope>
    <source>
        <strain evidence="2">Type strain: AG8-Rh-89/</strain>
    </source>
</reference>
<comment type="caution">
    <text evidence="2">The sequence shown here is derived from an EMBL/GenBank/DDBJ whole genome shotgun (WGS) entry which is preliminary data.</text>
</comment>